<dbReference type="InParanoid" id="A0A1X7TES4"/>
<protein>
    <submittedName>
        <fullName evidence="3">Uncharacterized protein</fullName>
    </submittedName>
</protein>
<dbReference type="OrthoDB" id="10251809at2759"/>
<dbReference type="AlphaFoldDB" id="A0A1X7TES4"/>
<sequence>MFGGRVSRDDGRSDIMVNTVYTCQLESDTTIHWESVKGPVVPASVQWPEERDSHAITSIISDAPTLVMIGGEGKDGQLVNDSWLLNTSQYQWSKIVLPESVTGRQGHSLSSIMMSPDCVWLVVVGGRGAIEWKDVGRGYMEAFSNYITDPNITMLIELDNEKFKNEISDKDILIAKLMKEKSQLKEELQSMKDISADTKSIQCDYWTKAELPFDGMVTLGKKVCLFNANSSHELELDECGLSLSLPDGLFSPVDSTVYEAAAQGLWGGDFEFPGGTHLISSVCYISVSPTVPELDKPVTVQLVHCAHLSSESQSEYLSFVVAEVQPGKQCGPFKFELLPGGSFSAESQTGTIELKSFSLVAIVMGVALVGVAGYAIRAFTRAPAMKCLALIYKKSFTDKAMISLAAIQNLGHLKKLIKEDSIGIQSLLGTQISSFQFQFSNDKPLEVKDFPLDTIDGWKISPFNPPLISKSSVVDYSSSSAEPPYIQVSVEPDEIDATNKISHTLSIDGIKTPSVTSTVPWNIKVSKNDLLSTSPLSVVPSLVAVTSMENVRPEDQQIQQTSLDPQLAVKAFRKQFGTLSKLLSVSSNRLAVAPELFSEGLITFDCYKNATEGSSKTEEEKSTGLMISLMSTISTQPELLTELINVLNRIEPFKLIATKLVEASYH</sequence>
<feature type="transmembrane region" description="Helical" evidence="2">
    <location>
        <begin position="357"/>
        <end position="376"/>
    </location>
</feature>
<dbReference type="InterPro" id="IPR015915">
    <property type="entry name" value="Kelch-typ_b-propeller"/>
</dbReference>
<organism evidence="3">
    <name type="scientific">Amphimedon queenslandica</name>
    <name type="common">Sponge</name>
    <dbReference type="NCBI Taxonomy" id="400682"/>
    <lineage>
        <taxon>Eukaryota</taxon>
        <taxon>Metazoa</taxon>
        <taxon>Porifera</taxon>
        <taxon>Demospongiae</taxon>
        <taxon>Heteroscleromorpha</taxon>
        <taxon>Haplosclerida</taxon>
        <taxon>Niphatidae</taxon>
        <taxon>Amphimedon</taxon>
    </lineage>
</organism>
<accession>A0A1X7TES4</accession>
<keyword evidence="2" id="KW-0812">Transmembrane</keyword>
<evidence type="ECO:0000256" key="1">
    <source>
        <dbReference type="SAM" id="Coils"/>
    </source>
</evidence>
<keyword evidence="2" id="KW-1133">Transmembrane helix</keyword>
<evidence type="ECO:0000256" key="2">
    <source>
        <dbReference type="SAM" id="Phobius"/>
    </source>
</evidence>
<dbReference type="EnsemblMetazoa" id="Aqu2.1.13146_001">
    <property type="protein sequence ID" value="Aqu2.1.13146_001"/>
    <property type="gene ID" value="Aqu2.1.13146"/>
</dbReference>
<name>A0A1X7TES4_AMPQE</name>
<evidence type="ECO:0000313" key="3">
    <source>
        <dbReference type="EnsemblMetazoa" id="Aqu2.1.13146_001"/>
    </source>
</evidence>
<keyword evidence="1" id="KW-0175">Coiled coil</keyword>
<feature type="coiled-coil region" evidence="1">
    <location>
        <begin position="167"/>
        <end position="194"/>
    </location>
</feature>
<reference evidence="3" key="1">
    <citation type="submission" date="2017-05" db="UniProtKB">
        <authorList>
            <consortium name="EnsemblMetazoa"/>
        </authorList>
    </citation>
    <scope>IDENTIFICATION</scope>
</reference>
<dbReference type="SUPFAM" id="SSF117281">
    <property type="entry name" value="Kelch motif"/>
    <property type="match status" value="1"/>
</dbReference>
<keyword evidence="2" id="KW-0472">Membrane</keyword>
<dbReference type="Gene3D" id="2.120.10.80">
    <property type="entry name" value="Kelch-type beta propeller"/>
    <property type="match status" value="1"/>
</dbReference>
<proteinExistence type="predicted"/>